<dbReference type="InterPro" id="IPR027417">
    <property type="entry name" value="P-loop_NTPase"/>
</dbReference>
<feature type="coiled-coil region" evidence="1">
    <location>
        <begin position="408"/>
        <end position="445"/>
    </location>
</feature>
<dbReference type="GO" id="GO:0015421">
    <property type="term" value="F:ABC-type oligopeptide transporter activity"/>
    <property type="evidence" value="ECO:0007669"/>
    <property type="project" value="TreeGrafter"/>
</dbReference>
<dbReference type="PANTHER" id="PTHR43394">
    <property type="entry name" value="ATP-DEPENDENT PERMEASE MDL1, MITOCHONDRIAL"/>
    <property type="match status" value="1"/>
</dbReference>
<keyword evidence="2" id="KW-0472">Membrane</keyword>
<keyword evidence="2" id="KW-0812">Transmembrane</keyword>
<gene>
    <name evidence="4" type="ORF">AMON00008_LOCUS53731</name>
</gene>
<sequence>MEGKRHVFLAAAALVCLAAVIAQFLISLGVYEQASLGPLGTYLFGCLETDVVGFALPAAYFRVAVPARADETRTVGLIAATIVGAAGFANIRLWEEGRADSFALVLGILAATYAFNSRRLPGTASAAAASCAAGAAVAWVVAQGWVVWAAVAATGLATARLGDVAFSKLRAKGRVADSPLARWSCVALGGVAGLTLVPAAAAETAKFLLPVRELTEAYTLIGRFVGNELRDRLALKLLVVTAFCQVSLGYLGIAFLRRGQERKNALISVGEGRITARGYARLVGVYMVAAALPYMLQRTIIENVNSYVAGRIEREVERSIRIGTFFPKGASGSSDMLLAAVHGSKYTVEGYTDAFNSIVSVSFGTVETKLFALPKLMLLPGMLVNQPWLVVSVLPASIVLDVGRARMITAMTRRVEALSRKIQELANRRRKIEQHDAKHEELIRRGASSAFAEAAWRELATEIEANTLRYHSLTSLRAFINALYKQDFLGPGIELVLAWLLEFKQIPLTDIWVYTRVVEDTIDLLLTRFRMDATLASLRTNMDRVGDLLNRLDKTRGRGKATCSVEQAGGEIRIDGLRYSRGTSEVHLAELRLRAGRIYAVTGANGSGKSSLFGVLASCGKAATMLPDGLKLHDLKGLVLPSDDVVEITQQLYCPLYVKPLAWMLQRRDLDAMPAEELRLYEQKIGQLTRELEFHRKDDGAAGQESGLSHEELHADAEDWYGSLSGGQRGKVEFIRKVFLHKRCPGVLLIDEAFAPLDPKSKQLVQQKLKDFCADAAVLVIYHGGASEKCVPSDGFFDEALHFSNGTASLAPAC</sequence>
<evidence type="ECO:0000313" key="4">
    <source>
        <dbReference type="EMBL" id="CAE4651981.1"/>
    </source>
</evidence>
<dbReference type="PANTHER" id="PTHR43394:SF1">
    <property type="entry name" value="ATP-BINDING CASSETTE SUB-FAMILY B MEMBER 10, MITOCHONDRIAL"/>
    <property type="match status" value="1"/>
</dbReference>
<keyword evidence="2" id="KW-1133">Transmembrane helix</keyword>
<organism evidence="4">
    <name type="scientific">Alexandrium monilatum</name>
    <dbReference type="NCBI Taxonomy" id="311494"/>
    <lineage>
        <taxon>Eukaryota</taxon>
        <taxon>Sar</taxon>
        <taxon>Alveolata</taxon>
        <taxon>Dinophyceae</taxon>
        <taxon>Gonyaulacales</taxon>
        <taxon>Pyrocystaceae</taxon>
        <taxon>Alexandrium</taxon>
    </lineage>
</organism>
<feature type="transmembrane region" description="Helical" evidence="2">
    <location>
        <begin position="145"/>
        <end position="162"/>
    </location>
</feature>
<name>A0A7S4W4N5_9DINO</name>
<protein>
    <recommendedName>
        <fullName evidence="3">ABC transporter domain-containing protein</fullName>
    </recommendedName>
</protein>
<feature type="transmembrane region" description="Helical" evidence="2">
    <location>
        <begin position="233"/>
        <end position="257"/>
    </location>
</feature>
<dbReference type="InterPro" id="IPR003439">
    <property type="entry name" value="ABC_transporter-like_ATP-bd"/>
</dbReference>
<keyword evidence="1" id="KW-0175">Coiled coil</keyword>
<feature type="transmembrane region" description="Helical" evidence="2">
    <location>
        <begin position="42"/>
        <end position="63"/>
    </location>
</feature>
<dbReference type="GO" id="GO:0016887">
    <property type="term" value="F:ATP hydrolysis activity"/>
    <property type="evidence" value="ECO:0007669"/>
    <property type="project" value="InterPro"/>
</dbReference>
<proteinExistence type="predicted"/>
<dbReference type="GO" id="GO:0005524">
    <property type="term" value="F:ATP binding"/>
    <property type="evidence" value="ECO:0007669"/>
    <property type="project" value="InterPro"/>
</dbReference>
<feature type="transmembrane region" description="Helical" evidence="2">
    <location>
        <begin position="75"/>
        <end position="93"/>
    </location>
</feature>
<feature type="transmembrane region" description="Helical" evidence="2">
    <location>
        <begin position="183"/>
        <end position="202"/>
    </location>
</feature>
<evidence type="ECO:0000259" key="3">
    <source>
        <dbReference type="Pfam" id="PF00005"/>
    </source>
</evidence>
<accession>A0A7S4W4N5</accession>
<evidence type="ECO:0000256" key="2">
    <source>
        <dbReference type="SAM" id="Phobius"/>
    </source>
</evidence>
<feature type="transmembrane region" description="Helical" evidence="2">
    <location>
        <begin position="278"/>
        <end position="296"/>
    </location>
</feature>
<dbReference type="Gene3D" id="3.40.50.300">
    <property type="entry name" value="P-loop containing nucleotide triphosphate hydrolases"/>
    <property type="match status" value="1"/>
</dbReference>
<evidence type="ECO:0000256" key="1">
    <source>
        <dbReference type="SAM" id="Coils"/>
    </source>
</evidence>
<feature type="transmembrane region" description="Helical" evidence="2">
    <location>
        <begin position="7"/>
        <end position="30"/>
    </location>
</feature>
<dbReference type="AlphaFoldDB" id="A0A7S4W4N5"/>
<dbReference type="Pfam" id="PF00005">
    <property type="entry name" value="ABC_tran"/>
    <property type="match status" value="1"/>
</dbReference>
<dbReference type="InterPro" id="IPR039421">
    <property type="entry name" value="Type_1_exporter"/>
</dbReference>
<reference evidence="4" key="1">
    <citation type="submission" date="2021-01" db="EMBL/GenBank/DDBJ databases">
        <authorList>
            <person name="Corre E."/>
            <person name="Pelletier E."/>
            <person name="Niang G."/>
            <person name="Scheremetjew M."/>
            <person name="Finn R."/>
            <person name="Kale V."/>
            <person name="Holt S."/>
            <person name="Cochrane G."/>
            <person name="Meng A."/>
            <person name="Brown T."/>
            <person name="Cohen L."/>
        </authorList>
    </citation>
    <scope>NUCLEOTIDE SEQUENCE</scope>
    <source>
        <strain evidence="4">CCMP3105</strain>
    </source>
</reference>
<feature type="domain" description="ABC transporter" evidence="3">
    <location>
        <begin position="590"/>
        <end position="755"/>
    </location>
</feature>
<dbReference type="SUPFAM" id="SSF52540">
    <property type="entry name" value="P-loop containing nucleoside triphosphate hydrolases"/>
    <property type="match status" value="1"/>
</dbReference>
<dbReference type="EMBL" id="HBNR01075606">
    <property type="protein sequence ID" value="CAE4651981.1"/>
    <property type="molecule type" value="Transcribed_RNA"/>
</dbReference>